<evidence type="ECO:0000313" key="2">
    <source>
        <dbReference type="Proteomes" id="UP000436047"/>
    </source>
</evidence>
<keyword evidence="2" id="KW-1185">Reference proteome</keyword>
<dbReference type="Proteomes" id="UP000436047">
    <property type="component" value="Unassembled WGS sequence"/>
</dbReference>
<dbReference type="RefSeq" id="WP_154468372.1">
    <property type="nucleotide sequence ID" value="NZ_VUMI01000112.1"/>
</dbReference>
<sequence>MKTIGDEKYCLNNKVKVLWVDKTFGLAKVSFIDEGIEKIVGIGLITDQPKAECTLCLSILTGGIT</sequence>
<evidence type="ECO:0000313" key="1">
    <source>
        <dbReference type="EMBL" id="MSS92061.1"/>
    </source>
</evidence>
<organism evidence="1 2">
    <name type="scientific">Eisenbergiella porci</name>
    <dbReference type="NCBI Taxonomy" id="2652274"/>
    <lineage>
        <taxon>Bacteria</taxon>
        <taxon>Bacillati</taxon>
        <taxon>Bacillota</taxon>
        <taxon>Clostridia</taxon>
        <taxon>Lachnospirales</taxon>
        <taxon>Lachnospiraceae</taxon>
        <taxon>Eisenbergiella</taxon>
    </lineage>
</organism>
<dbReference type="GeneID" id="86056978"/>
<accession>A0A6N7W9W5</accession>
<dbReference type="AlphaFoldDB" id="A0A6N7W9W5"/>
<protein>
    <submittedName>
        <fullName evidence="1">Uncharacterized protein</fullName>
    </submittedName>
</protein>
<gene>
    <name evidence="1" type="ORF">FYJ45_28815</name>
</gene>
<proteinExistence type="predicted"/>
<comment type="caution">
    <text evidence="1">The sequence shown here is derived from an EMBL/GenBank/DDBJ whole genome shotgun (WGS) entry which is preliminary data.</text>
</comment>
<dbReference type="EMBL" id="VUMI01000112">
    <property type="protein sequence ID" value="MSS92061.1"/>
    <property type="molecule type" value="Genomic_DNA"/>
</dbReference>
<name>A0A6N7W9W5_9FIRM</name>
<reference evidence="1 2" key="1">
    <citation type="submission" date="2019-08" db="EMBL/GenBank/DDBJ databases">
        <title>In-depth cultivation of the pig gut microbiome towards novel bacterial diversity and tailored functional studies.</title>
        <authorList>
            <person name="Wylensek D."/>
            <person name="Hitch T.C.A."/>
            <person name="Clavel T."/>
        </authorList>
    </citation>
    <scope>NUCLEOTIDE SEQUENCE [LARGE SCALE GENOMIC DNA]</scope>
    <source>
        <strain evidence="1 2">WCA-389-WT-23B</strain>
    </source>
</reference>